<dbReference type="InterPro" id="IPR005503">
    <property type="entry name" value="FliL"/>
</dbReference>
<organism evidence="11 12">
    <name type="scientific">Paraburkholderia phenazinium</name>
    <dbReference type="NCBI Taxonomy" id="60549"/>
    <lineage>
        <taxon>Bacteria</taxon>
        <taxon>Pseudomonadati</taxon>
        <taxon>Pseudomonadota</taxon>
        <taxon>Betaproteobacteria</taxon>
        <taxon>Burkholderiales</taxon>
        <taxon>Burkholderiaceae</taxon>
        <taxon>Paraburkholderia</taxon>
    </lineage>
</organism>
<dbReference type="GO" id="GO:0009425">
    <property type="term" value="C:bacterial-type flagellum basal body"/>
    <property type="evidence" value="ECO:0007669"/>
    <property type="project" value="InterPro"/>
</dbReference>
<keyword evidence="11" id="KW-0282">Flagellum</keyword>
<dbReference type="GO" id="GO:0005886">
    <property type="term" value="C:plasma membrane"/>
    <property type="evidence" value="ECO:0007669"/>
    <property type="project" value="UniProtKB-SubCell"/>
</dbReference>
<gene>
    <name evidence="11" type="ORF">SAMN05444168_0512</name>
</gene>
<keyword evidence="11" id="KW-0969">Cilium</keyword>
<keyword evidence="4" id="KW-1003">Cell membrane</keyword>
<sequence>MASTTANQQGTVQPATPGPMKRIILIVLIALIAAGAAAGGTWFFMAHREAAPAPAQAAAAAPAAQAVPVFFPLEPMTVNLQSDDGQQHYLRIGLTLKLNDPKVQQQLTDHMPEVRSRVLLALSNKHPDDLAPLEGKRALATELKTLIEQPNDKGAAPISIDDVLFTEFVVQ</sequence>
<dbReference type="GO" id="GO:0071978">
    <property type="term" value="P:bacterial-type flagellum-dependent swarming motility"/>
    <property type="evidence" value="ECO:0007669"/>
    <property type="project" value="TreeGrafter"/>
</dbReference>
<comment type="function">
    <text evidence="1 10">Controls the rotational direction of flagella during chemotaxis.</text>
</comment>
<dbReference type="AlphaFoldDB" id="A0A1N6EE05"/>
<keyword evidence="8 10" id="KW-1133">Transmembrane helix</keyword>
<keyword evidence="9 10" id="KW-0472">Membrane</keyword>
<evidence type="ECO:0000256" key="8">
    <source>
        <dbReference type="ARBA" id="ARBA00022989"/>
    </source>
</evidence>
<evidence type="ECO:0000256" key="2">
    <source>
        <dbReference type="ARBA" id="ARBA00004162"/>
    </source>
</evidence>
<keyword evidence="7 10" id="KW-0283">Flagellar rotation</keyword>
<dbReference type="Pfam" id="PF03748">
    <property type="entry name" value="FliL"/>
    <property type="match status" value="1"/>
</dbReference>
<feature type="transmembrane region" description="Helical" evidence="10">
    <location>
        <begin position="23"/>
        <end position="44"/>
    </location>
</feature>
<protein>
    <recommendedName>
        <fullName evidence="10">Flagellar protein FliL</fullName>
    </recommendedName>
</protein>
<comment type="subcellular location">
    <subcellularLocation>
        <location evidence="10">Cell inner membrane</location>
    </subcellularLocation>
    <subcellularLocation>
        <location evidence="2">Cell membrane</location>
        <topology evidence="2">Single-pass membrane protein</topology>
    </subcellularLocation>
</comment>
<evidence type="ECO:0000256" key="6">
    <source>
        <dbReference type="ARBA" id="ARBA00022692"/>
    </source>
</evidence>
<keyword evidence="6 10" id="KW-0812">Transmembrane</keyword>
<dbReference type="EMBL" id="FSRM01000001">
    <property type="protein sequence ID" value="SIN81244.1"/>
    <property type="molecule type" value="Genomic_DNA"/>
</dbReference>
<name>A0A1N6EE05_9BURK</name>
<accession>A0A1N6EE05</accession>
<keyword evidence="10" id="KW-0997">Cell inner membrane</keyword>
<dbReference type="Proteomes" id="UP000184693">
    <property type="component" value="Unassembled WGS sequence"/>
</dbReference>
<evidence type="ECO:0000256" key="3">
    <source>
        <dbReference type="ARBA" id="ARBA00008281"/>
    </source>
</evidence>
<comment type="similarity">
    <text evidence="3 10">Belongs to the FliL family.</text>
</comment>
<dbReference type="OrthoDB" id="5297029at2"/>
<evidence type="ECO:0000313" key="11">
    <source>
        <dbReference type="EMBL" id="SIN81244.1"/>
    </source>
</evidence>
<reference evidence="11 12" key="1">
    <citation type="submission" date="2016-11" db="EMBL/GenBank/DDBJ databases">
        <authorList>
            <person name="Jaros S."/>
            <person name="Januszkiewicz K."/>
            <person name="Wedrychowicz H."/>
        </authorList>
    </citation>
    <scope>NUCLEOTIDE SEQUENCE [LARGE SCALE GENOMIC DNA]</scope>
    <source>
        <strain evidence="11 12">GAS86</strain>
    </source>
</reference>
<dbReference type="PANTHER" id="PTHR35091">
    <property type="entry name" value="FLAGELLAR PROTEIN FLIL"/>
    <property type="match status" value="1"/>
</dbReference>
<evidence type="ECO:0000256" key="10">
    <source>
        <dbReference type="RuleBase" id="RU364125"/>
    </source>
</evidence>
<evidence type="ECO:0000313" key="12">
    <source>
        <dbReference type="Proteomes" id="UP000184693"/>
    </source>
</evidence>
<dbReference type="PANTHER" id="PTHR35091:SF2">
    <property type="entry name" value="FLAGELLAR PROTEIN FLIL"/>
    <property type="match status" value="1"/>
</dbReference>
<dbReference type="NCBIfam" id="NF005435">
    <property type="entry name" value="PRK07021.1"/>
    <property type="match status" value="1"/>
</dbReference>
<proteinExistence type="inferred from homology"/>
<evidence type="ECO:0000256" key="9">
    <source>
        <dbReference type="ARBA" id="ARBA00023136"/>
    </source>
</evidence>
<dbReference type="RefSeq" id="WP_074262842.1">
    <property type="nucleotide sequence ID" value="NZ_FSRM01000001.1"/>
</dbReference>
<evidence type="ECO:0000256" key="7">
    <source>
        <dbReference type="ARBA" id="ARBA00022779"/>
    </source>
</evidence>
<evidence type="ECO:0000256" key="5">
    <source>
        <dbReference type="ARBA" id="ARBA00022500"/>
    </source>
</evidence>
<evidence type="ECO:0000256" key="1">
    <source>
        <dbReference type="ARBA" id="ARBA00002254"/>
    </source>
</evidence>
<keyword evidence="11" id="KW-0966">Cell projection</keyword>
<evidence type="ECO:0000256" key="4">
    <source>
        <dbReference type="ARBA" id="ARBA00022475"/>
    </source>
</evidence>
<keyword evidence="5 10" id="KW-0145">Chemotaxis</keyword>
<dbReference type="GO" id="GO:0006935">
    <property type="term" value="P:chemotaxis"/>
    <property type="evidence" value="ECO:0007669"/>
    <property type="project" value="UniProtKB-KW"/>
</dbReference>